<dbReference type="InterPro" id="IPR010921">
    <property type="entry name" value="Trp_repressor/repl_initiator"/>
</dbReference>
<dbReference type="SMART" id="SM01321">
    <property type="entry name" value="Y1_Tnp"/>
    <property type="match status" value="1"/>
</dbReference>
<sequence length="336" mass="38608">MTFFSYPPAMPRSARIDIPGLLQHVIARGIEKRSIFADDQDRSDFLKRLSSLLQETDTDCFAWALMDNHVHLLLRPRKATLGLFMRRLLTGYAVFFNLRHERSGHLFQNRYKSIVCDHDAYLLELIRYIHLNPLRAGTVHTLEELDAYPWCGHAYLIKDKWFNAELRNEILSHFASRPSTALNRYRDFLAAGLAAAEPADLMGGGKRRTLALDPALDQDEDFDDRILGGGAFVRQLLGDEEREERSRSHLNLDHIFEKVSRHFGVDPNSLALPNKERRIAQSKALICYLALRRFGHKGTEIAERLDLTPSGVSVAAKRGERIFQDDEDLRNLWEDI</sequence>
<dbReference type="InterPro" id="IPR002686">
    <property type="entry name" value="Transposase_17"/>
</dbReference>
<proteinExistence type="predicted"/>
<evidence type="ECO:0000313" key="4">
    <source>
        <dbReference type="Proteomes" id="UP001060414"/>
    </source>
</evidence>
<reference evidence="3" key="1">
    <citation type="journal article" date="2022" name="Environ. Microbiol.">
        <title>Geoalkalibacter halelectricus SAP #1 sp. nov. possessing extracellular electron transfer and mineral#reducing capabilities from a haloalkaline environment.</title>
        <authorList>
            <person name="Yadav S."/>
            <person name="Singh R."/>
            <person name="Sundharam S.S."/>
            <person name="Chaudhary S."/>
            <person name="Krishnamurthi S."/>
            <person name="Patil S.A."/>
        </authorList>
    </citation>
    <scope>NUCLEOTIDE SEQUENCE</scope>
    <source>
        <strain evidence="3">SAP-1</strain>
    </source>
</reference>
<dbReference type="SMART" id="SM00760">
    <property type="entry name" value="Bac_DnaA_C"/>
    <property type="match status" value="1"/>
</dbReference>
<dbReference type="RefSeq" id="WP_260746860.1">
    <property type="nucleotide sequence ID" value="NZ_CP092109.1"/>
</dbReference>
<dbReference type="Pfam" id="PF01797">
    <property type="entry name" value="Y1_Tnp"/>
    <property type="match status" value="1"/>
</dbReference>
<dbReference type="PANTHER" id="PTHR34322:SF2">
    <property type="entry name" value="TRANSPOSASE IS200-LIKE DOMAIN-CONTAINING PROTEIN"/>
    <property type="match status" value="1"/>
</dbReference>
<dbReference type="SUPFAM" id="SSF48295">
    <property type="entry name" value="TrpR-like"/>
    <property type="match status" value="1"/>
</dbReference>
<organism evidence="3 4">
    <name type="scientific">Geoalkalibacter halelectricus</name>
    <dbReference type="NCBI Taxonomy" id="2847045"/>
    <lineage>
        <taxon>Bacteria</taxon>
        <taxon>Pseudomonadati</taxon>
        <taxon>Thermodesulfobacteriota</taxon>
        <taxon>Desulfuromonadia</taxon>
        <taxon>Desulfuromonadales</taxon>
        <taxon>Geoalkalibacteraceae</taxon>
        <taxon>Geoalkalibacter</taxon>
    </lineage>
</organism>
<name>A0ABY5ZHA4_9BACT</name>
<evidence type="ECO:0000259" key="1">
    <source>
        <dbReference type="SMART" id="SM00760"/>
    </source>
</evidence>
<dbReference type="PANTHER" id="PTHR34322">
    <property type="entry name" value="TRANSPOSASE, Y1_TNP DOMAIN-CONTAINING"/>
    <property type="match status" value="1"/>
</dbReference>
<dbReference type="EMBL" id="CP092109">
    <property type="protein sequence ID" value="UWZ78507.1"/>
    <property type="molecule type" value="Genomic_DNA"/>
</dbReference>
<dbReference type="SUPFAM" id="SSF143422">
    <property type="entry name" value="Transposase IS200-like"/>
    <property type="match status" value="1"/>
</dbReference>
<feature type="domain" description="Chromosomal replication initiator DnaA C-terminal" evidence="1">
    <location>
        <begin position="251"/>
        <end position="319"/>
    </location>
</feature>
<dbReference type="InterPro" id="IPR036515">
    <property type="entry name" value="Transposase_17_sf"/>
</dbReference>
<evidence type="ECO:0000259" key="2">
    <source>
        <dbReference type="SMART" id="SM01321"/>
    </source>
</evidence>
<keyword evidence="4" id="KW-1185">Reference proteome</keyword>
<protein>
    <submittedName>
        <fullName evidence="3">Transposase</fullName>
    </submittedName>
</protein>
<feature type="domain" description="Transposase IS200-like" evidence="2">
    <location>
        <begin position="18"/>
        <end position="132"/>
    </location>
</feature>
<dbReference type="Proteomes" id="UP001060414">
    <property type="component" value="Chromosome"/>
</dbReference>
<dbReference type="Gene3D" id="1.10.1750.10">
    <property type="match status" value="1"/>
</dbReference>
<evidence type="ECO:0000313" key="3">
    <source>
        <dbReference type="EMBL" id="UWZ78507.1"/>
    </source>
</evidence>
<gene>
    <name evidence="3" type="ORF">L9S41_12560</name>
</gene>
<accession>A0ABY5ZHA4</accession>
<dbReference type="InterPro" id="IPR013159">
    <property type="entry name" value="DnaA_C"/>
</dbReference>
<dbReference type="Gene3D" id="3.30.70.1290">
    <property type="entry name" value="Transposase IS200-like"/>
    <property type="match status" value="1"/>
</dbReference>